<dbReference type="Proteomes" id="UP001333110">
    <property type="component" value="Unassembled WGS sequence"/>
</dbReference>
<protein>
    <submittedName>
        <fullName evidence="1">Uncharacterized protein</fullName>
    </submittedName>
</protein>
<comment type="caution">
    <text evidence="1">The sequence shown here is derived from an EMBL/GenBank/DDBJ whole genome shotgun (WGS) entry which is preliminary data.</text>
</comment>
<name>A0AAN7NP39_MYCAM</name>
<dbReference type="EMBL" id="JAUNZN010000006">
    <property type="protein sequence ID" value="KAK4819817.1"/>
    <property type="molecule type" value="Genomic_DNA"/>
</dbReference>
<evidence type="ECO:0000313" key="1">
    <source>
        <dbReference type="EMBL" id="KAK4819817.1"/>
    </source>
</evidence>
<accession>A0AAN7NP39</accession>
<keyword evidence="2" id="KW-1185">Reference proteome</keyword>
<proteinExistence type="predicted"/>
<sequence length="381" mass="43618">MAELLGSNCCGQWHEVQWQASHKWCTLGVDTGSSTNTFINGLHNGTECTLGKFVDDTKLGGVGPQQSGERGKQELIKANKEKCKLQHLVRNNPMHQYMSGDNQLESSLAEKDLEVLVDNRLNFSQQCALAEKKANSHLGCIRQSVATGYPLYSALVRPHLEYCVQLWSPLHKKDMELLEQVQRRATKMIRGMEHLSYEDRLRELGLFSLEKRRLQGDLIAAFHTRGNGFKLKEGRFRLDIRKKFFTMRVAKHWNRLPGEAVDAPSPETFKGWRLNHFPGQPVPMLDNPFSEEKFPNLQSKPPLAQLEAISSRPITCYWGEETDPHLSTTSFQVSTRTWRERRGERDMESVSEDARFRVLPDLTIYGQRSHRVDLRKGLATT</sequence>
<evidence type="ECO:0000313" key="2">
    <source>
        <dbReference type="Proteomes" id="UP001333110"/>
    </source>
</evidence>
<organism evidence="1 2">
    <name type="scientific">Mycteria americana</name>
    <name type="common">Wood stork</name>
    <dbReference type="NCBI Taxonomy" id="33587"/>
    <lineage>
        <taxon>Eukaryota</taxon>
        <taxon>Metazoa</taxon>
        <taxon>Chordata</taxon>
        <taxon>Craniata</taxon>
        <taxon>Vertebrata</taxon>
        <taxon>Euteleostomi</taxon>
        <taxon>Archelosauria</taxon>
        <taxon>Archosauria</taxon>
        <taxon>Dinosauria</taxon>
        <taxon>Saurischia</taxon>
        <taxon>Theropoda</taxon>
        <taxon>Coelurosauria</taxon>
        <taxon>Aves</taxon>
        <taxon>Neognathae</taxon>
        <taxon>Neoaves</taxon>
        <taxon>Aequornithes</taxon>
        <taxon>Ciconiiformes</taxon>
        <taxon>Ciconiidae</taxon>
        <taxon>Mycteria</taxon>
    </lineage>
</organism>
<dbReference type="AlphaFoldDB" id="A0AAN7NP39"/>
<reference evidence="1 2" key="1">
    <citation type="journal article" date="2023" name="J. Hered.">
        <title>Chromosome-level genome of the wood stork (Mycteria americana) provides insight into avian chromosome evolution.</title>
        <authorList>
            <person name="Flamio R. Jr."/>
            <person name="Ramstad K.M."/>
        </authorList>
    </citation>
    <scope>NUCLEOTIDE SEQUENCE [LARGE SCALE GENOMIC DNA]</scope>
    <source>
        <strain evidence="1">JAX WOST 10</strain>
    </source>
</reference>
<gene>
    <name evidence="1" type="ORF">QYF61_011836</name>
</gene>
<dbReference type="PANTHER" id="PTHR33332">
    <property type="entry name" value="REVERSE TRANSCRIPTASE DOMAIN-CONTAINING PROTEIN"/>
    <property type="match status" value="1"/>
</dbReference>